<feature type="domain" description="DUF4371" evidence="1">
    <location>
        <begin position="197"/>
        <end position="299"/>
    </location>
</feature>
<dbReference type="SUPFAM" id="SSF53098">
    <property type="entry name" value="Ribonuclease H-like"/>
    <property type="match status" value="1"/>
</dbReference>
<sequence>MQQIGLQMSKKTNVHSKIVVYEVLKKGDGEKPAISRLIVTNSSQTRQAYETDGFANESYENFLSSEEALLPSSSTISATRIENGNNLLSETSKIFLCFSCSLFGSEQACGAGNQSHLLCWNGDINGNWRKLADKVKSHQNNPHHRDYYIKWKTALESMENQCGIDFLATLELLAKHNKILLLHLEEVSRSQQEECGRNVRGAIIKEAHVAIYYSILVDGTPDISHTEQIAFVLRFAYYDVDKRWVVKKRFLRFENLEKKKDADIAKLILDVLEQNDIDLKNCRSRGYNNGSNMSGVYKGVQAIILQRNSQVFYMPCSAHKLNLAGVHSLESSVEMKNYFGRIQLLYNHFSGSPIRWKILTETTGLSLHQTSQTRWSARVEAVKLLNSLSFLWLSESNSRSSEEKEVEPPNVEEKCKTLAQIYVSDVDEDKLILEVRHLDTLKRANLFGPKEYLTSMKQLNGIYQKGLESLFGSICILLRIFNMISVSIAEGEQSFSKLGLVKTTLRSTMSGDR</sequence>
<evidence type="ECO:0000313" key="3">
    <source>
        <dbReference type="RefSeq" id="XP_065665560.1"/>
    </source>
</evidence>
<dbReference type="PANTHER" id="PTHR45749">
    <property type="match status" value="1"/>
</dbReference>
<dbReference type="InterPro" id="IPR025398">
    <property type="entry name" value="DUF4371"/>
</dbReference>
<gene>
    <name evidence="3" type="primary">LOC136086986</name>
</gene>
<name>A0ABM4CUE0_HYDVU</name>
<protein>
    <submittedName>
        <fullName evidence="3">Uncharacterized protein LOC136086986</fullName>
    </submittedName>
</protein>
<dbReference type="RefSeq" id="XP_065665560.1">
    <property type="nucleotide sequence ID" value="XM_065809488.1"/>
</dbReference>
<dbReference type="GeneID" id="136086986"/>
<accession>A0ABM4CUE0</accession>
<reference evidence="3" key="1">
    <citation type="submission" date="2025-08" db="UniProtKB">
        <authorList>
            <consortium name="RefSeq"/>
        </authorList>
    </citation>
    <scope>IDENTIFICATION</scope>
</reference>
<organism evidence="2 3">
    <name type="scientific">Hydra vulgaris</name>
    <name type="common">Hydra</name>
    <name type="synonym">Hydra attenuata</name>
    <dbReference type="NCBI Taxonomy" id="6087"/>
    <lineage>
        <taxon>Eukaryota</taxon>
        <taxon>Metazoa</taxon>
        <taxon>Cnidaria</taxon>
        <taxon>Hydrozoa</taxon>
        <taxon>Hydroidolina</taxon>
        <taxon>Anthoathecata</taxon>
        <taxon>Aplanulata</taxon>
        <taxon>Hydridae</taxon>
        <taxon>Hydra</taxon>
    </lineage>
</organism>
<dbReference type="Pfam" id="PF14291">
    <property type="entry name" value="DUF4371"/>
    <property type="match status" value="1"/>
</dbReference>
<dbReference type="PANTHER" id="PTHR45749:SF33">
    <property type="entry name" value="ZINC FINGER MYM-TYPE PROTEIN 1"/>
    <property type="match status" value="1"/>
</dbReference>
<keyword evidence="2" id="KW-1185">Reference proteome</keyword>
<dbReference type="Proteomes" id="UP001652625">
    <property type="component" value="Chromosome 11"/>
</dbReference>
<evidence type="ECO:0000259" key="1">
    <source>
        <dbReference type="Pfam" id="PF14291"/>
    </source>
</evidence>
<dbReference type="InterPro" id="IPR012337">
    <property type="entry name" value="RNaseH-like_sf"/>
</dbReference>
<proteinExistence type="predicted"/>
<evidence type="ECO:0000313" key="2">
    <source>
        <dbReference type="Proteomes" id="UP001652625"/>
    </source>
</evidence>